<reference evidence="2 3" key="1">
    <citation type="journal article" date="2019" name="Int. J. Syst. Evol. Microbiol.">
        <title>The Global Catalogue of Microorganisms (GCM) 10K type strain sequencing project: providing services to taxonomists for standard genome sequencing and annotation.</title>
        <authorList>
            <consortium name="The Broad Institute Genomics Platform"/>
            <consortium name="The Broad Institute Genome Sequencing Center for Infectious Disease"/>
            <person name="Wu L."/>
            <person name="Ma J."/>
        </authorList>
    </citation>
    <scope>NUCLEOTIDE SEQUENCE [LARGE SCALE GENOMIC DNA]</scope>
    <source>
        <strain evidence="2 3">JCM 6835</strain>
    </source>
</reference>
<comment type="caution">
    <text evidence="2">The sequence shown here is derived from an EMBL/GenBank/DDBJ whole genome shotgun (WGS) entry which is preliminary data.</text>
</comment>
<protein>
    <recommendedName>
        <fullName evidence="4">Ricin B lectin domain-containing protein</fullName>
    </recommendedName>
</protein>
<dbReference type="SUPFAM" id="SSF50370">
    <property type="entry name" value="Ricin B-like lectins"/>
    <property type="match status" value="1"/>
</dbReference>
<evidence type="ECO:0000256" key="1">
    <source>
        <dbReference type="SAM" id="SignalP"/>
    </source>
</evidence>
<dbReference type="Gene3D" id="2.80.10.50">
    <property type="match status" value="1"/>
</dbReference>
<sequence>MPPVSLLRRLTCLIAAAGLSLGLASSAQATTMLKADPHPAMWGWVDESRTYKIDNIVTGGHLVPEGWGLNSTEGLPIYSAVSDAGNGWKFQQRRHADGWAYHQIKNIHTNRCIKPGPLGGLNRTLVIQVACNTSDSSQYWRVERSPYNRNEVQFVNHSSGEAFRPWTDVNVDQWIFLTNPGVRATYWALDAV</sequence>
<dbReference type="Proteomes" id="UP001501666">
    <property type="component" value="Unassembled WGS sequence"/>
</dbReference>
<keyword evidence="1" id="KW-0732">Signal</keyword>
<name>A0ABN3TBF9_9ACTN</name>
<feature type="signal peptide" evidence="1">
    <location>
        <begin position="1"/>
        <end position="29"/>
    </location>
</feature>
<organism evidence="2 3">
    <name type="scientific">Nonomuraea recticatena</name>
    <dbReference type="NCBI Taxonomy" id="46178"/>
    <lineage>
        <taxon>Bacteria</taxon>
        <taxon>Bacillati</taxon>
        <taxon>Actinomycetota</taxon>
        <taxon>Actinomycetes</taxon>
        <taxon>Streptosporangiales</taxon>
        <taxon>Streptosporangiaceae</taxon>
        <taxon>Nonomuraea</taxon>
    </lineage>
</organism>
<dbReference type="EMBL" id="BAAATE010000043">
    <property type="protein sequence ID" value="GAA2696314.1"/>
    <property type="molecule type" value="Genomic_DNA"/>
</dbReference>
<dbReference type="InterPro" id="IPR035992">
    <property type="entry name" value="Ricin_B-like_lectins"/>
</dbReference>
<evidence type="ECO:0000313" key="3">
    <source>
        <dbReference type="Proteomes" id="UP001501666"/>
    </source>
</evidence>
<accession>A0ABN3TBF9</accession>
<keyword evidence="3" id="KW-1185">Reference proteome</keyword>
<evidence type="ECO:0008006" key="4">
    <source>
        <dbReference type="Google" id="ProtNLM"/>
    </source>
</evidence>
<gene>
    <name evidence="2" type="ORF">GCM10010412_090080</name>
</gene>
<dbReference type="RefSeq" id="WP_346155839.1">
    <property type="nucleotide sequence ID" value="NZ_BAAATE010000043.1"/>
</dbReference>
<evidence type="ECO:0000313" key="2">
    <source>
        <dbReference type="EMBL" id="GAA2696314.1"/>
    </source>
</evidence>
<proteinExistence type="predicted"/>
<dbReference type="CDD" id="cd00161">
    <property type="entry name" value="beta-trefoil_Ricin-like"/>
    <property type="match status" value="1"/>
</dbReference>
<feature type="chain" id="PRO_5045902793" description="Ricin B lectin domain-containing protein" evidence="1">
    <location>
        <begin position="30"/>
        <end position="192"/>
    </location>
</feature>